<dbReference type="PANTHER" id="PTHR45662:SF7">
    <property type="entry name" value="SACI DOMAIN PROTEIN (AFU_ORTHOLOGUE AFUA_1G15890)"/>
    <property type="match status" value="1"/>
</dbReference>
<dbReference type="GO" id="GO:0046856">
    <property type="term" value="P:phosphatidylinositol dephosphorylation"/>
    <property type="evidence" value="ECO:0007669"/>
    <property type="project" value="TreeGrafter"/>
</dbReference>
<dbReference type="Pfam" id="PF02383">
    <property type="entry name" value="Syja_N"/>
    <property type="match status" value="1"/>
</dbReference>
<organism evidence="4">
    <name type="scientific">Blumeria graminis f. sp. tritici 96224</name>
    <dbReference type="NCBI Taxonomy" id="1268274"/>
    <lineage>
        <taxon>Eukaryota</taxon>
        <taxon>Fungi</taxon>
        <taxon>Dikarya</taxon>
        <taxon>Ascomycota</taxon>
        <taxon>Pezizomycotina</taxon>
        <taxon>Leotiomycetes</taxon>
        <taxon>Erysiphales</taxon>
        <taxon>Erysiphaceae</taxon>
        <taxon>Blumeria</taxon>
    </lineage>
</organism>
<feature type="region of interest" description="Disordered" evidence="1">
    <location>
        <begin position="159"/>
        <end position="179"/>
    </location>
</feature>
<feature type="domain" description="SAC" evidence="2">
    <location>
        <begin position="277"/>
        <end position="653"/>
    </location>
</feature>
<dbReference type="GO" id="GO:0005783">
    <property type="term" value="C:endoplasmic reticulum"/>
    <property type="evidence" value="ECO:0007669"/>
    <property type="project" value="TreeGrafter"/>
</dbReference>
<evidence type="ECO:0000313" key="4">
    <source>
        <dbReference type="EMBL" id="SUZ08552.1"/>
    </source>
</evidence>
<sequence>MPGLARRVLIFAVSDGLVLQPIVPKDKRVTLSSTKISWKSGKLETRAKEQSETQESDKFFEAYGIIGLLNVSSSYFLISIVKRQQVAQIQGKPIYVVTEIAVTPLESKAHAEISIANTQRLLSKECSETDYSDIGDITDSDEYEYEDADADAVCNDKDITNDNTIKQNPSSLPGHRRTSSVAEDVIAKKGGYGRFGINWFSSKGWTVDQRRNLGMSDPEINTPIQKENEVKLENISETEPDECVIKNDLINQAVKIGNKKRNMLSKLLRMMQLFFGSSKSFYFSYDWDITRSFKDQKTTHPEIPFHTKTQAKFFWNSHLLEPFIDSGLTSLCLPLMQGFIGQKSFRVCSKQPISPLVTDGAENTPKESTGSLRKDSKSLKLRTSNHHSLDLSDDANNIETSYLLTLISRRSIRRAGLRYLRRGVDENGFTANFVETEQVLSDTSWNPSRRIHSYVQIRGSIPIYWSQLPYSFKPVPQLHHGEDINLEGYRAHVKDLMSTYGNLEAVSLVEKNGPESIVGIEYEKIVNCFNSEISKNNRQLVSFMWWDFHANCRGLKFENISLLIELLSEKLIAHGDTCIIDGKVESRQSGVIRTNCMDCLDRTNVTQSACGRWALASQLKREGVDSSLQDLNMDWLNNIWADNGDAISKQYASTSALKGDFTRNRKREFSGALKDIGLSVSRFYNGIFNDYFGQAAIDFLLGNVTERVFEEFEERFMTADPAFSVQKLRRHAIEICQSQVIIDQDEEFIGGWILLTPVQPNTIKPTSLEESVLLITDAALYSCRINWSSEKITSFERINLKDIGNISFGTYVTSTLSTAQMDTNRNFGLLITYEDKGSPSQLALGSNYSNLTSNTEHTLEAVSENYTSTNSLALTELELLASPKNRVMAFKAIPSSSIVTGENEIVMSEVDQIKIICYEIERMIKNCRIKDNDSGITPFVQRKDIISLVEAKKSTGLLEQLSHTLKRLVWA</sequence>
<dbReference type="PANTHER" id="PTHR45662">
    <property type="entry name" value="PHOSPHATIDYLINOSITIDE PHOSPHATASE SAC1"/>
    <property type="match status" value="1"/>
</dbReference>
<name>A0A381L4Y0_BLUGR</name>
<dbReference type="InterPro" id="IPR022158">
    <property type="entry name" value="Inositol_phosphatase"/>
</dbReference>
<dbReference type="InterPro" id="IPR002013">
    <property type="entry name" value="SAC_dom"/>
</dbReference>
<dbReference type="OrthoDB" id="405996at2759"/>
<evidence type="ECO:0000259" key="2">
    <source>
        <dbReference type="PROSITE" id="PS50275"/>
    </source>
</evidence>
<evidence type="ECO:0000256" key="1">
    <source>
        <dbReference type="SAM" id="MobiDB-lite"/>
    </source>
</evidence>
<protein>
    <submittedName>
        <fullName evidence="4">Bgt-5080</fullName>
    </submittedName>
</protein>
<evidence type="ECO:0000259" key="3">
    <source>
        <dbReference type="PROSITE" id="PS51791"/>
    </source>
</evidence>
<feature type="region of interest" description="Disordered" evidence="1">
    <location>
        <begin position="356"/>
        <end position="380"/>
    </location>
</feature>
<proteinExistence type="predicted"/>
<feature type="non-terminal residue" evidence="4">
    <location>
        <position position="971"/>
    </location>
</feature>
<gene>
    <name evidence="4" type="ORF">BGT96224V2_LOCUS1729</name>
</gene>
<dbReference type="InterPro" id="IPR034753">
    <property type="entry name" value="hSac2"/>
</dbReference>
<dbReference type="PROSITE" id="PS50275">
    <property type="entry name" value="SAC"/>
    <property type="match status" value="1"/>
</dbReference>
<feature type="domain" description="HSac2" evidence="3">
    <location>
        <begin position="723"/>
        <end position="880"/>
    </location>
</feature>
<dbReference type="GO" id="GO:0043812">
    <property type="term" value="F:phosphatidylinositol-4-phosphate phosphatase activity"/>
    <property type="evidence" value="ECO:0007669"/>
    <property type="project" value="TreeGrafter"/>
</dbReference>
<dbReference type="AlphaFoldDB" id="A0A381L4Y0"/>
<reference evidence="4" key="1">
    <citation type="submission" date="2018-07" db="EMBL/GenBank/DDBJ databases">
        <authorList>
            <person name="Quirk P.G."/>
            <person name="Krulwich T.A."/>
        </authorList>
    </citation>
    <scope>NUCLEOTIDE SEQUENCE</scope>
    <source>
        <strain evidence="4">96224</strain>
    </source>
</reference>
<dbReference type="PROSITE" id="PS51791">
    <property type="entry name" value="HSAC2"/>
    <property type="match status" value="1"/>
</dbReference>
<feature type="compositionally biased region" description="Polar residues" evidence="1">
    <location>
        <begin position="161"/>
        <end position="171"/>
    </location>
</feature>
<accession>A0A381L4Y0</accession>
<dbReference type="EMBL" id="UIGY01000025">
    <property type="protein sequence ID" value="SUZ08552.1"/>
    <property type="molecule type" value="Genomic_DNA"/>
</dbReference>
<dbReference type="Pfam" id="PF12456">
    <property type="entry name" value="hSac2"/>
    <property type="match status" value="1"/>
</dbReference>